<dbReference type="GO" id="GO:0004471">
    <property type="term" value="F:malate dehydrogenase (decarboxylating) (NAD+) activity"/>
    <property type="evidence" value="ECO:0007669"/>
    <property type="project" value="TreeGrafter"/>
</dbReference>
<evidence type="ECO:0000259" key="9">
    <source>
        <dbReference type="SMART" id="SM00919"/>
    </source>
</evidence>
<dbReference type="Pfam" id="PF00390">
    <property type="entry name" value="malic"/>
    <property type="match status" value="1"/>
</dbReference>
<feature type="binding site" evidence="7">
    <location>
        <position position="252"/>
    </location>
    <ligand>
        <name>a divalent metal cation</name>
        <dbReference type="ChEBI" id="CHEBI:60240"/>
    </ligand>
</feature>
<dbReference type="PRINTS" id="PR00072">
    <property type="entry name" value="MALOXRDTASE"/>
</dbReference>
<feature type="domain" description="Malic enzyme NAD-binding" evidence="9">
    <location>
        <begin position="276"/>
        <end position="534"/>
    </location>
</feature>
<name>A0A8H7BZA2_9FUNG</name>
<dbReference type="InterPro" id="IPR046346">
    <property type="entry name" value="Aminoacid_DH-like_N_sf"/>
</dbReference>
<sequence>MPAAKESILSNKSMVELASSPYYNQGTSLSHNARAQLGLYGRGPAGVESIELQKERALKLFRSKASSLEKYIFTAQLRNSNSRLFYSLLCDNFDEFAPTVYTPGVGEACQKYSDIYPFLGKAPGAPDGLYISWNDLPNIKEIIQNYNPGLDPDITVISDGSRILGLGDLGVNGIGIPIGKLQLYTAGAGIDPRRTLPIILDFGTNTERYLNDPLYLGLRQKRPADKEFYAGVDQVLSALYEIYPDILVQFEDFSTDHAFGLLEKYQHKTLCFNDDIQGTGSVILAGFINALRRVEEESKVKDHRIVFFGAGSSAIGVAKQIQTYFIKQKGLSEEEAKKIFYLVDSKGLVTLDRGDTLAQHKVYFARSDNPAQFKTLCDVIDYAKPTALIGLSAQHKAFTPEALQKMAAINQQPIIFPLSNPFENAECTFEQAMQATEDRAIFASGTAFPPYQTAKGETKVARQGNNMYIFPGLGLGTIVAKARHVSDDMVYEAAKGLASSLEPEDIQNGHIYPSLGRIRDVSAEVAAAVCRQALTEDLVQDPTLLRLAKTSRSEEALHQELVEYVKSKMWSPEDQTAFDLGLAIQN</sequence>
<dbReference type="EMBL" id="JABAYA010000032">
    <property type="protein sequence ID" value="KAF7728764.1"/>
    <property type="molecule type" value="Genomic_DNA"/>
</dbReference>
<dbReference type="GO" id="GO:0006108">
    <property type="term" value="P:malate metabolic process"/>
    <property type="evidence" value="ECO:0007669"/>
    <property type="project" value="TreeGrafter"/>
</dbReference>
<dbReference type="SMART" id="SM00919">
    <property type="entry name" value="Malic_M"/>
    <property type="match status" value="1"/>
</dbReference>
<gene>
    <name evidence="11" type="ORF">EC973_005602</name>
</gene>
<organism evidence="11 12">
    <name type="scientific">Apophysomyces ossiformis</name>
    <dbReference type="NCBI Taxonomy" id="679940"/>
    <lineage>
        <taxon>Eukaryota</taxon>
        <taxon>Fungi</taxon>
        <taxon>Fungi incertae sedis</taxon>
        <taxon>Mucoromycota</taxon>
        <taxon>Mucoromycotina</taxon>
        <taxon>Mucoromycetes</taxon>
        <taxon>Mucorales</taxon>
        <taxon>Mucorineae</taxon>
        <taxon>Mucoraceae</taxon>
        <taxon>Apophysomyces</taxon>
    </lineage>
</organism>
<proteinExistence type="inferred from homology"/>
<evidence type="ECO:0000256" key="2">
    <source>
        <dbReference type="ARBA" id="ARBA00008785"/>
    </source>
</evidence>
<dbReference type="InterPro" id="IPR036291">
    <property type="entry name" value="NAD(P)-bd_dom_sf"/>
</dbReference>
<keyword evidence="4 8" id="KW-0560">Oxidoreductase</keyword>
<dbReference type="Gene3D" id="3.40.50.10380">
    <property type="entry name" value="Malic enzyme, N-terminal domain"/>
    <property type="match status" value="1"/>
</dbReference>
<feature type="binding site" evidence="7">
    <location>
        <position position="251"/>
    </location>
    <ligand>
        <name>a divalent metal cation</name>
        <dbReference type="ChEBI" id="CHEBI:60240"/>
    </ligand>
</feature>
<dbReference type="SMART" id="SM01274">
    <property type="entry name" value="malic"/>
    <property type="match status" value="1"/>
</dbReference>
<dbReference type="GO" id="GO:0046872">
    <property type="term" value="F:metal ion binding"/>
    <property type="evidence" value="ECO:0007669"/>
    <property type="project" value="UniProtKB-KW"/>
</dbReference>
<comment type="caution">
    <text evidence="11">The sequence shown here is derived from an EMBL/GenBank/DDBJ whole genome shotgun (WGS) entry which is preliminary data.</text>
</comment>
<evidence type="ECO:0000256" key="1">
    <source>
        <dbReference type="ARBA" id="ARBA00001936"/>
    </source>
</evidence>
<dbReference type="GO" id="GO:0005739">
    <property type="term" value="C:mitochondrion"/>
    <property type="evidence" value="ECO:0007669"/>
    <property type="project" value="TreeGrafter"/>
</dbReference>
<evidence type="ECO:0000259" key="10">
    <source>
        <dbReference type="SMART" id="SM01274"/>
    </source>
</evidence>
<feature type="active site" description="Proton donor" evidence="5">
    <location>
        <position position="101"/>
    </location>
</feature>
<evidence type="ECO:0000256" key="8">
    <source>
        <dbReference type="RuleBase" id="RU003426"/>
    </source>
</evidence>
<dbReference type="OrthoDB" id="5365701at2759"/>
<feature type="active site" description="Proton acceptor" evidence="5">
    <location>
        <position position="180"/>
    </location>
</feature>
<reference evidence="11" key="1">
    <citation type="submission" date="2020-01" db="EMBL/GenBank/DDBJ databases">
        <title>Genome Sequencing of Three Apophysomyces-Like Fungal Strains Confirms a Novel Fungal Genus in the Mucoromycota with divergent Burkholderia-like Endosymbiotic Bacteria.</title>
        <authorList>
            <person name="Stajich J.E."/>
            <person name="Macias A.M."/>
            <person name="Carter-House D."/>
            <person name="Lovett B."/>
            <person name="Kasson L.R."/>
            <person name="Berry K."/>
            <person name="Grigoriev I."/>
            <person name="Chang Y."/>
            <person name="Spatafora J."/>
            <person name="Kasson M.T."/>
        </authorList>
    </citation>
    <scope>NUCLEOTIDE SEQUENCE</scope>
    <source>
        <strain evidence="11">NRRL A-21654</strain>
    </source>
</reference>
<protein>
    <recommendedName>
        <fullName evidence="8">Malic enzyme</fullName>
    </recommendedName>
</protein>
<comment type="similarity">
    <text evidence="2 8">Belongs to the malic enzymes family.</text>
</comment>
<feature type="domain" description="Malic enzyme N-terminal" evidence="10">
    <location>
        <begin position="78"/>
        <end position="266"/>
    </location>
</feature>
<evidence type="ECO:0000256" key="4">
    <source>
        <dbReference type="ARBA" id="ARBA00023002"/>
    </source>
</evidence>
<dbReference type="CDD" id="cd05312">
    <property type="entry name" value="NAD_bind_1_malic_enz"/>
    <property type="match status" value="1"/>
</dbReference>
<dbReference type="NCBIfam" id="NF010052">
    <property type="entry name" value="PRK13529.1"/>
    <property type="match status" value="1"/>
</dbReference>
<dbReference type="FunFam" id="3.40.50.720:FF:000182">
    <property type="entry name" value="NAD-dependent malic enzyme"/>
    <property type="match status" value="1"/>
</dbReference>
<dbReference type="SUPFAM" id="SSF51735">
    <property type="entry name" value="NAD(P)-binding Rossmann-fold domains"/>
    <property type="match status" value="1"/>
</dbReference>
<dbReference type="Proteomes" id="UP000605846">
    <property type="component" value="Unassembled WGS sequence"/>
</dbReference>
<dbReference type="Gene3D" id="3.40.50.720">
    <property type="entry name" value="NAD(P)-binding Rossmann-like Domain"/>
    <property type="match status" value="1"/>
</dbReference>
<evidence type="ECO:0000256" key="5">
    <source>
        <dbReference type="PIRSR" id="PIRSR000106-1"/>
    </source>
</evidence>
<dbReference type="PIRSF" id="PIRSF000106">
    <property type="entry name" value="ME"/>
    <property type="match status" value="1"/>
</dbReference>
<keyword evidence="3 7" id="KW-0479">Metal-binding</keyword>
<comment type="cofactor">
    <cofactor evidence="1">
        <name>Mn(2+)</name>
        <dbReference type="ChEBI" id="CHEBI:29035"/>
    </cofactor>
</comment>
<evidence type="ECO:0000256" key="6">
    <source>
        <dbReference type="PIRSR" id="PIRSR000106-2"/>
    </source>
</evidence>
<accession>A0A8H7BZA2</accession>
<dbReference type="InterPro" id="IPR001891">
    <property type="entry name" value="Malic_OxRdtase"/>
</dbReference>
<dbReference type="PROSITE" id="PS00331">
    <property type="entry name" value="MALIC_ENZYMES"/>
    <property type="match status" value="1"/>
</dbReference>
<feature type="binding site" evidence="7">
    <location>
        <position position="275"/>
    </location>
    <ligand>
        <name>a divalent metal cation</name>
        <dbReference type="ChEBI" id="CHEBI:60240"/>
    </ligand>
</feature>
<dbReference type="InterPro" id="IPR037062">
    <property type="entry name" value="Malic_N_dom_sf"/>
</dbReference>
<dbReference type="Pfam" id="PF03949">
    <property type="entry name" value="Malic_M"/>
    <property type="match status" value="1"/>
</dbReference>
<dbReference type="GO" id="GO:0051287">
    <property type="term" value="F:NAD binding"/>
    <property type="evidence" value="ECO:0007669"/>
    <property type="project" value="InterPro"/>
</dbReference>
<feature type="binding site" evidence="6">
    <location>
        <position position="162"/>
    </location>
    <ligand>
        <name>(S)-malate</name>
        <dbReference type="ChEBI" id="CHEBI:15589"/>
    </ligand>
</feature>
<comment type="cofactor">
    <cofactor evidence="7">
        <name>Mg(2+)</name>
        <dbReference type="ChEBI" id="CHEBI:18420"/>
    </cofactor>
    <cofactor evidence="7">
        <name>Mn(2+)</name>
        <dbReference type="ChEBI" id="CHEBI:29035"/>
    </cofactor>
    <text evidence="7">Divalent metal cations. Prefers magnesium or manganese.</text>
</comment>
<keyword evidence="12" id="KW-1185">Reference proteome</keyword>
<dbReference type="InterPro" id="IPR012301">
    <property type="entry name" value="Malic_N_dom"/>
</dbReference>
<evidence type="ECO:0000313" key="12">
    <source>
        <dbReference type="Proteomes" id="UP000605846"/>
    </source>
</evidence>
<feature type="binding site" evidence="6">
    <location>
        <position position="420"/>
    </location>
    <ligand>
        <name>(S)-malate</name>
        <dbReference type="ChEBI" id="CHEBI:15589"/>
    </ligand>
</feature>
<dbReference type="PANTHER" id="PTHR23406:SF32">
    <property type="entry name" value="NADP-DEPENDENT MALIC ENZYME"/>
    <property type="match status" value="1"/>
</dbReference>
<dbReference type="PANTHER" id="PTHR23406">
    <property type="entry name" value="MALIC ENZYME-RELATED"/>
    <property type="match status" value="1"/>
</dbReference>
<dbReference type="InterPro" id="IPR015884">
    <property type="entry name" value="Malic_enzyme_CS"/>
</dbReference>
<evidence type="ECO:0000256" key="7">
    <source>
        <dbReference type="PIRSR" id="PIRSR000106-3"/>
    </source>
</evidence>
<evidence type="ECO:0000256" key="3">
    <source>
        <dbReference type="ARBA" id="ARBA00022723"/>
    </source>
</evidence>
<dbReference type="AlphaFoldDB" id="A0A8H7BZA2"/>
<dbReference type="SUPFAM" id="SSF53223">
    <property type="entry name" value="Aminoacid dehydrogenase-like, N-terminal domain"/>
    <property type="match status" value="1"/>
</dbReference>
<feature type="binding site" evidence="6">
    <location>
        <position position="465"/>
    </location>
    <ligand>
        <name>(S)-malate</name>
        <dbReference type="ChEBI" id="CHEBI:15589"/>
    </ligand>
</feature>
<evidence type="ECO:0000313" key="11">
    <source>
        <dbReference type="EMBL" id="KAF7728764.1"/>
    </source>
</evidence>
<dbReference type="InterPro" id="IPR012302">
    <property type="entry name" value="Malic_NAD-bd"/>
</dbReference>